<dbReference type="GeneID" id="20320170"/>
<dbReference type="RefSeq" id="XP_009169404.1">
    <property type="nucleotide sequence ID" value="XM_009171140.1"/>
</dbReference>
<dbReference type="EMBL" id="KL596737">
    <property type="protein sequence ID" value="KER26857.1"/>
    <property type="molecule type" value="Genomic_DNA"/>
</dbReference>
<protein>
    <submittedName>
        <fullName evidence="1">Uncharacterized protein</fullName>
    </submittedName>
</protein>
<dbReference type="Proteomes" id="UP000054324">
    <property type="component" value="Unassembled WGS sequence"/>
</dbReference>
<dbReference type="CTD" id="20320170"/>
<organism evidence="1 2">
    <name type="scientific">Opisthorchis viverrini</name>
    <name type="common">Southeast Asian liver fluke</name>
    <dbReference type="NCBI Taxonomy" id="6198"/>
    <lineage>
        <taxon>Eukaryota</taxon>
        <taxon>Metazoa</taxon>
        <taxon>Spiralia</taxon>
        <taxon>Lophotrochozoa</taxon>
        <taxon>Platyhelminthes</taxon>
        <taxon>Trematoda</taxon>
        <taxon>Digenea</taxon>
        <taxon>Opisthorchiida</taxon>
        <taxon>Opisthorchiata</taxon>
        <taxon>Opisthorchiidae</taxon>
        <taxon>Opisthorchis</taxon>
    </lineage>
</organism>
<dbReference type="STRING" id="6198.A0A074ZM65"/>
<sequence length="99" mass="11526">MNHTSDMNSVSNIERILRTLSKEARRNWARLVDSMDNLGKQMGFSDLCNFIAYGRTREIRKDLFGREYMVARAILNNLFKKLKPVHDHADSLSRLSINL</sequence>
<keyword evidence="2" id="KW-1185">Reference proteome</keyword>
<dbReference type="KEGG" id="ovi:T265_05988"/>
<gene>
    <name evidence="1" type="ORF">T265_05988</name>
</gene>
<name>A0A074ZM65_OPIVI</name>
<reference evidence="1 2" key="1">
    <citation type="submission" date="2013-11" db="EMBL/GenBank/DDBJ databases">
        <title>Opisthorchis viverrini - life in the bile duct.</title>
        <authorList>
            <person name="Young N.D."/>
            <person name="Nagarajan N."/>
            <person name="Lin S.J."/>
            <person name="Korhonen P.K."/>
            <person name="Jex A.R."/>
            <person name="Hall R.S."/>
            <person name="Safavi-Hemami H."/>
            <person name="Kaewkong W."/>
            <person name="Bertrand D."/>
            <person name="Gao S."/>
            <person name="Seet Q."/>
            <person name="Wongkham S."/>
            <person name="Teh B.T."/>
            <person name="Wongkham C."/>
            <person name="Intapan P.M."/>
            <person name="Maleewong W."/>
            <person name="Yang X."/>
            <person name="Hu M."/>
            <person name="Wang Z."/>
            <person name="Hofmann A."/>
            <person name="Sternberg P.W."/>
            <person name="Tan P."/>
            <person name="Wang J."/>
            <person name="Gasser R.B."/>
        </authorList>
    </citation>
    <scope>NUCLEOTIDE SEQUENCE [LARGE SCALE GENOMIC DNA]</scope>
</reference>
<proteinExistence type="predicted"/>
<evidence type="ECO:0000313" key="1">
    <source>
        <dbReference type="EMBL" id="KER26857.1"/>
    </source>
</evidence>
<accession>A0A074ZM65</accession>
<evidence type="ECO:0000313" key="2">
    <source>
        <dbReference type="Proteomes" id="UP000054324"/>
    </source>
</evidence>
<dbReference type="AlphaFoldDB" id="A0A074ZM65"/>